<dbReference type="GO" id="GO:0005777">
    <property type="term" value="C:peroxisome"/>
    <property type="evidence" value="ECO:0007669"/>
    <property type="project" value="TreeGrafter"/>
</dbReference>
<evidence type="ECO:0000256" key="4">
    <source>
        <dbReference type="ARBA" id="ARBA00022516"/>
    </source>
</evidence>
<protein>
    <recommendedName>
        <fullName evidence="12">Fatty acyl-CoA reductase</fullName>
        <ecNumber evidence="12">1.2.1.84</ecNumber>
    </recommendedName>
</protein>
<dbReference type="Proteomes" id="UP000719412">
    <property type="component" value="Unassembled WGS sequence"/>
</dbReference>
<name>A0A8J6L350_TENMO</name>
<dbReference type="CDD" id="cd05236">
    <property type="entry name" value="FAR-N_SDR_e"/>
    <property type="match status" value="1"/>
</dbReference>
<comment type="subcellular location">
    <subcellularLocation>
        <location evidence="2">Membrane</location>
        <topology evidence="2">Multi-pass membrane protein</topology>
    </subcellularLocation>
</comment>
<dbReference type="InterPro" id="IPR033640">
    <property type="entry name" value="FAR_C"/>
</dbReference>
<proteinExistence type="inferred from homology"/>
<dbReference type="Pfam" id="PF13359">
    <property type="entry name" value="DDE_Tnp_4"/>
    <property type="match status" value="1"/>
</dbReference>
<dbReference type="GO" id="GO:0035336">
    <property type="term" value="P:long-chain fatty-acyl-CoA metabolic process"/>
    <property type="evidence" value="ECO:0007669"/>
    <property type="project" value="TreeGrafter"/>
</dbReference>
<keyword evidence="12" id="KW-0560">Oxidoreductase</keyword>
<evidence type="ECO:0000256" key="10">
    <source>
        <dbReference type="ARBA" id="ARBA00023136"/>
    </source>
</evidence>
<sequence>MQSAINNFYNNQNILVTGGTGFLGKVLVEKLLRSTDVASIYVLTRPKKGQDAQTRFDEIFNTPLFARVKIERPDFKTRVVLLDGDHTKINLNLPLKCREELLSKINVVFHVAATVNFDENLKTAFNVNVKGTENVLSFCKKCHHLKSFVHVSTAFCNWKRNHEGEIDEIVYDCPLHYKKVEVMLEEMSLEEAHSKTADIIGAWPNTYTFTKALSEVLVQDHFEDLPVGIFRPGGVISSCMEPIKYWKDSLGAPCSLIAFAALGYSRLFVCDYHHKIEAVPVDMTVAALIASAWDVTNKNTKVPVYNYISSNDNPINVYDFIAYCSLHMTRYPLSNAVWAPRLKIVDSFDEFKRWTFWYHFVPALLMDLISLLCFKKPQFFSRMRKINNVMHNFAYFSTRGWPYSNKNVREMWNKMDETDRELFCFDLTKVNWLEQIRNVQKSLRIYRFKDPLSTLPQAKTRLQSGYPCKPFLLTPLLHPANASQEAYNRAHILTRNTIERFFGVLKRRFPCLALGLRCQLNTVLQIIVACGVLHNICKLQNDILDIEENIELDEEDEDEDVAENNAREENEQNPNYAFAQFYSRPFNESFGMRRSGSTSSFGIGRWFCSRKSVLWRCWLCFRYRFFWKVER</sequence>
<evidence type="ECO:0000256" key="7">
    <source>
        <dbReference type="ARBA" id="ARBA00022857"/>
    </source>
</evidence>
<keyword evidence="8" id="KW-1133">Transmembrane helix</keyword>
<comment type="similarity">
    <text evidence="3 12">Belongs to the fatty acyl-CoA reductase family.</text>
</comment>
<dbReference type="Pfam" id="PF07993">
    <property type="entry name" value="NAD_binding_4"/>
    <property type="match status" value="1"/>
</dbReference>
<evidence type="ECO:0000256" key="6">
    <source>
        <dbReference type="ARBA" id="ARBA00022723"/>
    </source>
</evidence>
<dbReference type="Gene3D" id="3.40.50.720">
    <property type="entry name" value="NAD(P)-binding Rossmann-like Domain"/>
    <property type="match status" value="1"/>
</dbReference>
<dbReference type="InterPro" id="IPR027806">
    <property type="entry name" value="HARBI1_dom"/>
</dbReference>
<organism evidence="16 17">
    <name type="scientific">Tenebrio molitor</name>
    <name type="common">Yellow mealworm beetle</name>
    <dbReference type="NCBI Taxonomy" id="7067"/>
    <lineage>
        <taxon>Eukaryota</taxon>
        <taxon>Metazoa</taxon>
        <taxon>Ecdysozoa</taxon>
        <taxon>Arthropoda</taxon>
        <taxon>Hexapoda</taxon>
        <taxon>Insecta</taxon>
        <taxon>Pterygota</taxon>
        <taxon>Neoptera</taxon>
        <taxon>Endopterygota</taxon>
        <taxon>Coleoptera</taxon>
        <taxon>Polyphaga</taxon>
        <taxon>Cucujiformia</taxon>
        <taxon>Tenebrionidae</taxon>
        <taxon>Tenebrio</taxon>
    </lineage>
</organism>
<dbReference type="SUPFAM" id="SSF51735">
    <property type="entry name" value="NAD(P)-binding Rossmann-fold domains"/>
    <property type="match status" value="1"/>
</dbReference>
<keyword evidence="10" id="KW-0472">Membrane</keyword>
<keyword evidence="7 12" id="KW-0521">NADP</keyword>
<dbReference type="InterPro" id="IPR026055">
    <property type="entry name" value="FAR"/>
</dbReference>
<evidence type="ECO:0000256" key="2">
    <source>
        <dbReference type="ARBA" id="ARBA00004141"/>
    </source>
</evidence>
<comment type="caution">
    <text evidence="16">The sequence shown here is derived from an EMBL/GenBank/DDBJ whole genome shotgun (WGS) entry which is preliminary data.</text>
</comment>
<dbReference type="AlphaFoldDB" id="A0A8J6L350"/>
<evidence type="ECO:0000313" key="17">
    <source>
        <dbReference type="Proteomes" id="UP000719412"/>
    </source>
</evidence>
<comment type="catalytic activity">
    <reaction evidence="11 12">
        <text>a long-chain fatty acyl-CoA + 2 NADPH + 2 H(+) = a long-chain primary fatty alcohol + 2 NADP(+) + CoA</text>
        <dbReference type="Rhea" id="RHEA:52716"/>
        <dbReference type="ChEBI" id="CHEBI:15378"/>
        <dbReference type="ChEBI" id="CHEBI:57287"/>
        <dbReference type="ChEBI" id="CHEBI:57783"/>
        <dbReference type="ChEBI" id="CHEBI:58349"/>
        <dbReference type="ChEBI" id="CHEBI:77396"/>
        <dbReference type="ChEBI" id="CHEBI:83139"/>
        <dbReference type="EC" id="1.2.1.84"/>
    </reaction>
</comment>
<dbReference type="FunFam" id="3.40.50.720:FF:000143">
    <property type="entry name" value="Fatty acyl-CoA reductase"/>
    <property type="match status" value="1"/>
</dbReference>
<keyword evidence="4 12" id="KW-0444">Lipid biosynthesis</keyword>
<dbReference type="EMBL" id="JABDTM020027826">
    <property type="protein sequence ID" value="KAH0809919.1"/>
    <property type="molecule type" value="Genomic_DNA"/>
</dbReference>
<dbReference type="GO" id="GO:0080019">
    <property type="term" value="F:alcohol-forming very long-chain fatty acyl-CoA reductase activity"/>
    <property type="evidence" value="ECO:0007669"/>
    <property type="project" value="InterPro"/>
</dbReference>
<reference evidence="16" key="1">
    <citation type="journal article" date="2020" name="J Insects Food Feed">
        <title>The yellow mealworm (Tenebrio molitor) genome: a resource for the emerging insects as food and feed industry.</title>
        <authorList>
            <person name="Eriksson T."/>
            <person name="Andere A."/>
            <person name="Kelstrup H."/>
            <person name="Emery V."/>
            <person name="Picard C."/>
        </authorList>
    </citation>
    <scope>NUCLEOTIDE SEQUENCE</scope>
    <source>
        <strain evidence="16">Stoneville</strain>
        <tissue evidence="16">Whole head</tissue>
    </source>
</reference>
<dbReference type="PANTHER" id="PTHR11011:SF60">
    <property type="entry name" value="FATTY ACYL-COA REDUCTASE-RELATED"/>
    <property type="match status" value="1"/>
</dbReference>
<dbReference type="GO" id="GO:0016020">
    <property type="term" value="C:membrane"/>
    <property type="evidence" value="ECO:0007669"/>
    <property type="project" value="UniProtKB-SubCell"/>
</dbReference>
<evidence type="ECO:0000256" key="1">
    <source>
        <dbReference type="ARBA" id="ARBA00001968"/>
    </source>
</evidence>
<comment type="function">
    <text evidence="12">Catalyzes the reduction of fatty acyl-CoA to fatty alcohols.</text>
</comment>
<dbReference type="PANTHER" id="PTHR11011">
    <property type="entry name" value="MALE STERILITY PROTEIN 2-RELATED"/>
    <property type="match status" value="1"/>
</dbReference>
<dbReference type="EC" id="1.2.1.84" evidence="12"/>
<reference evidence="16" key="2">
    <citation type="submission" date="2021-08" db="EMBL/GenBank/DDBJ databases">
        <authorList>
            <person name="Eriksson T."/>
        </authorList>
    </citation>
    <scope>NUCLEOTIDE SEQUENCE</scope>
    <source>
        <strain evidence="16">Stoneville</strain>
        <tissue evidence="16">Whole head</tissue>
    </source>
</reference>
<dbReference type="GO" id="GO:0046872">
    <property type="term" value="F:metal ion binding"/>
    <property type="evidence" value="ECO:0007669"/>
    <property type="project" value="UniProtKB-KW"/>
</dbReference>
<keyword evidence="17" id="KW-1185">Reference proteome</keyword>
<feature type="domain" description="DDE Tnp4" evidence="15">
    <location>
        <begin position="464"/>
        <end position="535"/>
    </location>
</feature>
<evidence type="ECO:0000256" key="9">
    <source>
        <dbReference type="ARBA" id="ARBA00023098"/>
    </source>
</evidence>
<keyword evidence="6" id="KW-0479">Metal-binding</keyword>
<evidence type="ECO:0000259" key="13">
    <source>
        <dbReference type="Pfam" id="PF03015"/>
    </source>
</evidence>
<evidence type="ECO:0000256" key="5">
    <source>
        <dbReference type="ARBA" id="ARBA00022692"/>
    </source>
</evidence>
<feature type="domain" description="Thioester reductase (TE)" evidence="14">
    <location>
        <begin position="16"/>
        <end position="287"/>
    </location>
</feature>
<dbReference type="Pfam" id="PF03015">
    <property type="entry name" value="Sterile"/>
    <property type="match status" value="1"/>
</dbReference>
<dbReference type="InterPro" id="IPR036291">
    <property type="entry name" value="NAD(P)-bd_dom_sf"/>
</dbReference>
<evidence type="ECO:0000256" key="11">
    <source>
        <dbReference type="ARBA" id="ARBA00052530"/>
    </source>
</evidence>
<evidence type="ECO:0000259" key="14">
    <source>
        <dbReference type="Pfam" id="PF07993"/>
    </source>
</evidence>
<accession>A0A8J6L350</accession>
<evidence type="ECO:0000259" key="15">
    <source>
        <dbReference type="Pfam" id="PF13359"/>
    </source>
</evidence>
<evidence type="ECO:0000256" key="3">
    <source>
        <dbReference type="ARBA" id="ARBA00005928"/>
    </source>
</evidence>
<comment type="cofactor">
    <cofactor evidence="1">
        <name>a divalent metal cation</name>
        <dbReference type="ChEBI" id="CHEBI:60240"/>
    </cofactor>
</comment>
<dbReference type="InterPro" id="IPR013120">
    <property type="entry name" value="FAR_NAD-bd"/>
</dbReference>
<keyword evidence="9 12" id="KW-0443">Lipid metabolism</keyword>
<feature type="domain" description="Fatty acyl-CoA reductase C-terminal" evidence="13">
    <location>
        <begin position="358"/>
        <end position="450"/>
    </location>
</feature>
<evidence type="ECO:0000256" key="8">
    <source>
        <dbReference type="ARBA" id="ARBA00022989"/>
    </source>
</evidence>
<gene>
    <name evidence="16" type="ORF">GEV33_012870</name>
</gene>
<dbReference type="CDD" id="cd09071">
    <property type="entry name" value="FAR_C"/>
    <property type="match status" value="1"/>
</dbReference>
<evidence type="ECO:0000256" key="12">
    <source>
        <dbReference type="RuleBase" id="RU363097"/>
    </source>
</evidence>
<evidence type="ECO:0000313" key="16">
    <source>
        <dbReference type="EMBL" id="KAH0809919.1"/>
    </source>
</evidence>
<dbReference type="GO" id="GO:0102965">
    <property type="term" value="F:alcohol-forming long-chain fatty acyl-CoA reductase activity"/>
    <property type="evidence" value="ECO:0007669"/>
    <property type="project" value="UniProtKB-EC"/>
</dbReference>
<keyword evidence="5" id="KW-0812">Transmembrane</keyword>